<dbReference type="EMBL" id="PSKQ01000018">
    <property type="protein sequence ID" value="MBE8720820.1"/>
    <property type="molecule type" value="Genomic_DNA"/>
</dbReference>
<dbReference type="Gene3D" id="3.10.450.620">
    <property type="entry name" value="JHP933, nucleotidyltransferase-like core domain"/>
    <property type="match status" value="1"/>
</dbReference>
<accession>A0ABR9T6B7</accession>
<sequence length="299" mass="33520">MEKIYKSQVKLLLDVLPLVSKEQCFALHGGTAINLFIRNMPRLSVDIDLTYLPIEDWDTSLGNINAALKRIGVDIEKSIPGTKATLREEASKLDIATASASIKVEVSKMGRGAYAPPEVRVLCEKAQEEYNAFCEIAVVPLGQLYGGKICAALDRQHPRDLFDVKYLLANEGFTEEIKTGFIFCLLGAKRPISELLAPNFIDQKSALEKQFLGMTEEGFSYEDYESVKAQLVKQITAVLDDSDRDFLLAFKDTSPIWDRYPFGEFPSIKRKVQLLLDLKGKKPEKHTTLLKKLSDVLGR</sequence>
<evidence type="ECO:0000313" key="1">
    <source>
        <dbReference type="EMBL" id="MBE8720820.1"/>
    </source>
</evidence>
<keyword evidence="2" id="KW-1185">Reference proteome</keyword>
<dbReference type="InterPro" id="IPR014942">
    <property type="entry name" value="AbiEii"/>
</dbReference>
<dbReference type="Proteomes" id="UP000618319">
    <property type="component" value="Unassembled WGS sequence"/>
</dbReference>
<evidence type="ECO:0000313" key="2">
    <source>
        <dbReference type="Proteomes" id="UP000618319"/>
    </source>
</evidence>
<comment type="caution">
    <text evidence="1">The sequence shown here is derived from an EMBL/GenBank/DDBJ whole genome shotgun (WGS) entry which is preliminary data.</text>
</comment>
<reference evidence="1 2" key="1">
    <citation type="submission" date="2018-02" db="EMBL/GenBank/DDBJ databases">
        <title>Sphingobacterium KA21.</title>
        <authorList>
            <person name="Vasarhelyi B.M."/>
            <person name="Deshmukh S."/>
            <person name="Balint B."/>
            <person name="Kukolya J."/>
        </authorList>
    </citation>
    <scope>NUCLEOTIDE SEQUENCE [LARGE SCALE GENOMIC DNA]</scope>
    <source>
        <strain evidence="1 2">Ka21</strain>
    </source>
</reference>
<dbReference type="RefSeq" id="WP_196940636.1">
    <property type="nucleotide sequence ID" value="NZ_MU158691.1"/>
</dbReference>
<name>A0ABR9T6B7_9SPHI</name>
<organism evidence="1 2">
    <name type="scientific">Sphingobacterium pedocola</name>
    <dbReference type="NCBI Taxonomy" id="2082722"/>
    <lineage>
        <taxon>Bacteria</taxon>
        <taxon>Pseudomonadati</taxon>
        <taxon>Bacteroidota</taxon>
        <taxon>Sphingobacteriia</taxon>
        <taxon>Sphingobacteriales</taxon>
        <taxon>Sphingobacteriaceae</taxon>
        <taxon>Sphingobacterium</taxon>
    </lineage>
</organism>
<protein>
    <submittedName>
        <fullName evidence="1">Nucleotidyltransferase</fullName>
    </submittedName>
</protein>
<gene>
    <name evidence="1" type="ORF">C4F40_08800</name>
</gene>
<proteinExistence type="predicted"/>
<dbReference type="Pfam" id="PF08843">
    <property type="entry name" value="AbiEii"/>
    <property type="match status" value="1"/>
</dbReference>